<dbReference type="Pfam" id="PF04055">
    <property type="entry name" value="Radical_SAM"/>
    <property type="match status" value="1"/>
</dbReference>
<evidence type="ECO:0000259" key="5">
    <source>
        <dbReference type="PROSITE" id="PS51918"/>
    </source>
</evidence>
<evidence type="ECO:0000313" key="7">
    <source>
        <dbReference type="Proteomes" id="UP001559623"/>
    </source>
</evidence>
<dbReference type="Gene3D" id="3.20.20.70">
    <property type="entry name" value="Aldolase class I"/>
    <property type="match status" value="1"/>
</dbReference>
<dbReference type="PROSITE" id="PS51918">
    <property type="entry name" value="RADICAL_SAM"/>
    <property type="match status" value="1"/>
</dbReference>
<dbReference type="GO" id="GO:0032259">
    <property type="term" value="P:methylation"/>
    <property type="evidence" value="ECO:0007669"/>
    <property type="project" value="UniProtKB-KW"/>
</dbReference>
<dbReference type="InterPro" id="IPR058240">
    <property type="entry name" value="rSAM_sf"/>
</dbReference>
<dbReference type="InterPro" id="IPR013785">
    <property type="entry name" value="Aldolase_TIM"/>
</dbReference>
<dbReference type="SFLD" id="SFLDF00311">
    <property type="entry name" value="heme_degradation_proteins_(Hut"/>
    <property type="match status" value="1"/>
</dbReference>
<keyword evidence="3" id="KW-0408">Iron</keyword>
<accession>A0ABV3X7B6</accession>
<evidence type="ECO:0000256" key="4">
    <source>
        <dbReference type="ARBA" id="ARBA00023014"/>
    </source>
</evidence>
<dbReference type="InterPro" id="IPR006638">
    <property type="entry name" value="Elp3/MiaA/NifB-like_rSAM"/>
</dbReference>
<evidence type="ECO:0000313" key="6">
    <source>
        <dbReference type="EMBL" id="MEX5285998.1"/>
    </source>
</evidence>
<keyword evidence="6" id="KW-0489">Methyltransferase</keyword>
<dbReference type="InterPro" id="IPR034505">
    <property type="entry name" value="Coproporphyrinogen-III_oxidase"/>
</dbReference>
<evidence type="ECO:0000256" key="1">
    <source>
        <dbReference type="ARBA" id="ARBA00022691"/>
    </source>
</evidence>
<dbReference type="Proteomes" id="UP001559623">
    <property type="component" value="Unassembled WGS sequence"/>
</dbReference>
<dbReference type="NCBIfam" id="TIGR04107">
    <property type="entry name" value="rSAM_HutW"/>
    <property type="match status" value="1"/>
</dbReference>
<dbReference type="SMART" id="SM00729">
    <property type="entry name" value="Elp3"/>
    <property type="match status" value="1"/>
</dbReference>
<reference evidence="6 7" key="1">
    <citation type="submission" date="2023-04" db="EMBL/GenBank/DDBJ databases">
        <title>Genome Sequence of Selenomonas sputigena ATCC 33150.</title>
        <authorList>
            <person name="Miller D.P."/>
            <person name="Anvari S."/>
            <person name="Polson S.W."/>
            <person name="Macdonald M."/>
            <person name="Mcdowell J.V."/>
        </authorList>
    </citation>
    <scope>NUCLEOTIDE SEQUENCE [LARGE SCALE GENOMIC DNA]</scope>
    <source>
        <strain evidence="6 7">ATCC 33150</strain>
    </source>
</reference>
<keyword evidence="6" id="KW-0808">Transferase</keyword>
<evidence type="ECO:0000256" key="3">
    <source>
        <dbReference type="ARBA" id="ARBA00023004"/>
    </source>
</evidence>
<dbReference type="InterPro" id="IPR007197">
    <property type="entry name" value="rSAM"/>
</dbReference>
<dbReference type="SUPFAM" id="SSF102114">
    <property type="entry name" value="Radical SAM enzymes"/>
    <property type="match status" value="1"/>
</dbReference>
<keyword evidence="1" id="KW-0949">S-adenosyl-L-methionine</keyword>
<evidence type="ECO:0000256" key="2">
    <source>
        <dbReference type="ARBA" id="ARBA00022723"/>
    </source>
</evidence>
<gene>
    <name evidence="6" type="primary">hutW</name>
    <name evidence="6" type="ORF">QCO44_10220</name>
</gene>
<dbReference type="SFLD" id="SFLDG01082">
    <property type="entry name" value="B12-binding_domain_containing"/>
    <property type="match status" value="1"/>
</dbReference>
<dbReference type="PANTHER" id="PTHR13932:SF9">
    <property type="entry name" value="COPROPORPHYRINOGEN III OXIDASE"/>
    <property type="match status" value="1"/>
</dbReference>
<protein>
    <submittedName>
        <fullName evidence="6">Heme anaerobic degradation radical SAM methyltransferase ChuW/HutW</fullName>
    </submittedName>
</protein>
<keyword evidence="4" id="KW-0411">Iron-sulfur</keyword>
<dbReference type="GO" id="GO:0008168">
    <property type="term" value="F:methyltransferase activity"/>
    <property type="evidence" value="ECO:0007669"/>
    <property type="project" value="UniProtKB-KW"/>
</dbReference>
<keyword evidence="2" id="KW-0479">Metal-binding</keyword>
<proteinExistence type="predicted"/>
<sequence length="544" mass="60912">MTMYKLKDMFAADTEEQRMLQFGTAAADALTEGFPRKRVVHAGIQGKIVPPTEAQDVWQRIMNTPAKQGEVQAAYIHIPFCKTKCLYCGFFQNAAQQSAEDDYVEALLEEIEAAAEAPRLKNGMIHAVFIGGGTPTSLSAENAAKVLHALRRVLPLANDYEMTLEGRIHDLVPEKMEAWFANGVNRISLGVQSFDTKVRQAQGRIETREEVLERLALLKAYGQCSVVLDLIYGLPGQTMEVWEQDLADLVASGIDGADFYQLNVYEGSDLNKRIAEGKLDPAATTKEQARMYAFAHEYMVKRGWRQLSMCHWSRSNRERSLYNALAKEGVPMFPFGSSAGGFLEGYAVMLHRVLQPYAMLVASGQKPIMGLVRQSDIQPFANRAVSMLERGFIDLARLAEMDGRLADLCWLYTLWEEHGFVKFNGIQYELTVAGKFWEVNLAQTTVECIQYLLTGENTLNLESIAAQDKKPGKEKEKMHGVGMNGVPSIEMMQKMQQMAKGGMPSLSVLKEFAKEVGIQGMPTIEDMRKLQKMMEERKVGEKES</sequence>
<dbReference type="CDD" id="cd01335">
    <property type="entry name" value="Radical_SAM"/>
    <property type="match status" value="1"/>
</dbReference>
<name>A0ABV3X7B6_9FIRM</name>
<dbReference type="RefSeq" id="WP_368847719.1">
    <property type="nucleotide sequence ID" value="NZ_CP194411.1"/>
</dbReference>
<dbReference type="EMBL" id="JARVLH010000007">
    <property type="protein sequence ID" value="MEX5285998.1"/>
    <property type="molecule type" value="Genomic_DNA"/>
</dbReference>
<organism evidence="6 7">
    <name type="scientific">Selenomonas sputigena</name>
    <dbReference type="NCBI Taxonomy" id="69823"/>
    <lineage>
        <taxon>Bacteria</taxon>
        <taxon>Bacillati</taxon>
        <taxon>Bacillota</taxon>
        <taxon>Negativicutes</taxon>
        <taxon>Selenomonadales</taxon>
        <taxon>Selenomonadaceae</taxon>
        <taxon>Selenomonas</taxon>
    </lineage>
</organism>
<dbReference type="PANTHER" id="PTHR13932">
    <property type="entry name" value="COPROPORPHYRINIGEN III OXIDASE"/>
    <property type="match status" value="1"/>
</dbReference>
<feature type="domain" description="Radical SAM core" evidence="5">
    <location>
        <begin position="66"/>
        <end position="302"/>
    </location>
</feature>
<dbReference type="SFLD" id="SFLDG01065">
    <property type="entry name" value="anaerobic_coproporphyrinogen-I"/>
    <property type="match status" value="1"/>
</dbReference>
<dbReference type="SFLD" id="SFLDS00029">
    <property type="entry name" value="Radical_SAM"/>
    <property type="match status" value="1"/>
</dbReference>
<dbReference type="InterPro" id="IPR026332">
    <property type="entry name" value="HutW"/>
</dbReference>
<keyword evidence="7" id="KW-1185">Reference proteome</keyword>
<comment type="caution">
    <text evidence="6">The sequence shown here is derived from an EMBL/GenBank/DDBJ whole genome shotgun (WGS) entry which is preliminary data.</text>
</comment>